<protein>
    <submittedName>
        <fullName evidence="1">Uncharacterized protein</fullName>
    </submittedName>
</protein>
<name>A0A1T4Y0P8_9BACT</name>
<keyword evidence="2" id="KW-1185">Reference proteome</keyword>
<evidence type="ECO:0000313" key="1">
    <source>
        <dbReference type="EMBL" id="SKA94861.1"/>
    </source>
</evidence>
<dbReference type="STRING" id="48467.SAMN02745166_02223"/>
<proteinExistence type="predicted"/>
<evidence type="ECO:0000313" key="2">
    <source>
        <dbReference type="Proteomes" id="UP000190774"/>
    </source>
</evidence>
<accession>A0A1T4Y0P8</accession>
<organism evidence="1 2">
    <name type="scientific">Prosthecobacter debontii</name>
    <dbReference type="NCBI Taxonomy" id="48467"/>
    <lineage>
        <taxon>Bacteria</taxon>
        <taxon>Pseudomonadati</taxon>
        <taxon>Verrucomicrobiota</taxon>
        <taxon>Verrucomicrobiia</taxon>
        <taxon>Verrucomicrobiales</taxon>
        <taxon>Verrucomicrobiaceae</taxon>
        <taxon>Prosthecobacter</taxon>
    </lineage>
</organism>
<sequence>MGKTPLTPLALFLLGFRGEVKSSLRLFLFGRCIHTLEELFTVLKAASLGVHRHPRDGSFIQSTLRSLKHKWMWGTNNKDVKAKTKAATG</sequence>
<dbReference type="EMBL" id="FUYE01000006">
    <property type="protein sequence ID" value="SKA94861.1"/>
    <property type="molecule type" value="Genomic_DNA"/>
</dbReference>
<reference evidence="2" key="1">
    <citation type="submission" date="2017-02" db="EMBL/GenBank/DDBJ databases">
        <authorList>
            <person name="Varghese N."/>
            <person name="Submissions S."/>
        </authorList>
    </citation>
    <scope>NUCLEOTIDE SEQUENCE [LARGE SCALE GENOMIC DNA]</scope>
    <source>
        <strain evidence="2">ATCC 700200</strain>
    </source>
</reference>
<dbReference type="Proteomes" id="UP000190774">
    <property type="component" value="Unassembled WGS sequence"/>
</dbReference>
<dbReference type="AlphaFoldDB" id="A0A1T4Y0P8"/>
<gene>
    <name evidence="1" type="ORF">SAMN02745166_02223</name>
</gene>